<sequence>MDTLLVQGQKGKAVGELRKRLAAVLGADAALYPGLEKGSEFDAQTGAAVRHWQAGVGVIADGVVGPYCLGLLGLLPAQGELIPLPNVQLLFPATKPSNVRRYLPYVTAALQAAGLTDRPMVLAALGTIRAETEGFVPISEFPSQYNTLPGRSAFSAYEGRKDLGNTQPGDGPKYRGRGFVQLTGRDNYTTYAQRIDVDLVGQPDLANAPEIAATLLALFLADRATRIRKALPASLSGQPKDFLAARELVNGGSHGIDRFWSVFDLAVKAWPAPSGRTAATRAKAVPRLNASKDPQDLRDRAYLPPPASLPDLFPSNADVARYLGEYSESGLILDQGLEGACTGFGLACVINYLRWRKAGFAQSGVESVSPRMLYDFARRYDEYAGEDYDGSSCRGALKGWFHHGVCLEGDWPYTAQGVVQPQFGYATRATQNTLGVYYRIEVKSITDLQAAIQEVGAIYVSAYTHDGWNQLPGTPAPRKGAKKPARSAPITHGTLQKIPFDGPPSQSGGHAFALVGFNTEGFIVQNSWGTTWGSGGFAILSYADWLANAMDAWVAALGVPGVVLGQLAAGSKSGAARVGGANKALWWDEATAYEHSIVMGNDGRVSRYLTQDELTRTLLFQACTLPDQWLRNQPGTPKRLVIYCHGGLNSEAAAIDRARAMGRFFLGNGCYPLFLVWKTGLLESIGDIIADRFRSEPSRAGGIREALTDASDALLEKTVGRPLARPIWSEMKENAEFATLPTRGGDLLVTALQNLIATWGEQLEIHLVGHSAGSIILGWLIDVMAARDVAKRVKSIHLYAPACTVQFANRHYAPHDDLMKRLYLDILSDRAERDDNTAAVYRKSLLYLVSNALEGDLRTPILGLANVLDPNYRGWDGSSATGAALSTWRQALAAAGLVQGKQIQLLDDRQVLTCVSPPTSTPAAHGCFDNAVDIVSRTLTRITGQAKLSMPVDDLRGY</sequence>
<protein>
    <recommendedName>
        <fullName evidence="3">Peptidase C1</fullName>
    </recommendedName>
</protein>
<dbReference type="InterPro" id="IPR038765">
    <property type="entry name" value="Papain-like_cys_pep_sf"/>
</dbReference>
<dbReference type="InterPro" id="IPR029058">
    <property type="entry name" value="AB_hydrolase_fold"/>
</dbReference>
<dbReference type="EMBL" id="JACHLI010000030">
    <property type="protein sequence ID" value="MBB4866648.1"/>
    <property type="molecule type" value="Genomic_DNA"/>
</dbReference>
<proteinExistence type="predicted"/>
<dbReference type="SUPFAM" id="SSF53955">
    <property type="entry name" value="Lysozyme-like"/>
    <property type="match status" value="1"/>
</dbReference>
<dbReference type="SUPFAM" id="SSF53474">
    <property type="entry name" value="alpha/beta-Hydrolases"/>
    <property type="match status" value="1"/>
</dbReference>
<dbReference type="Gene3D" id="1.10.530.10">
    <property type="match status" value="1"/>
</dbReference>
<dbReference type="AlphaFoldDB" id="A0A7W7P368"/>
<dbReference type="SUPFAM" id="SSF54001">
    <property type="entry name" value="Cysteine proteinases"/>
    <property type="match status" value="1"/>
</dbReference>
<evidence type="ECO:0000313" key="2">
    <source>
        <dbReference type="Proteomes" id="UP000566995"/>
    </source>
</evidence>
<reference evidence="1 2" key="1">
    <citation type="submission" date="2020-08" db="EMBL/GenBank/DDBJ databases">
        <title>Functional genomics of gut bacteria from endangered species of beetles.</title>
        <authorList>
            <person name="Carlos-Shanley C."/>
        </authorList>
    </citation>
    <scope>NUCLEOTIDE SEQUENCE [LARGE SCALE GENOMIC DNA]</scope>
    <source>
        <strain evidence="1 2">S00179</strain>
    </source>
</reference>
<dbReference type="InterPro" id="IPR036365">
    <property type="entry name" value="PGBD-like_sf"/>
</dbReference>
<evidence type="ECO:0008006" key="3">
    <source>
        <dbReference type="Google" id="ProtNLM"/>
    </source>
</evidence>
<dbReference type="Gene3D" id="3.90.70.10">
    <property type="entry name" value="Cysteine proteinases"/>
    <property type="match status" value="1"/>
</dbReference>
<dbReference type="RefSeq" id="WP_184595339.1">
    <property type="nucleotide sequence ID" value="NZ_JACHLI010000030.1"/>
</dbReference>
<dbReference type="SUPFAM" id="SSF47090">
    <property type="entry name" value="PGBD-like"/>
    <property type="match status" value="1"/>
</dbReference>
<comment type="caution">
    <text evidence="1">The sequence shown here is derived from an EMBL/GenBank/DDBJ whole genome shotgun (WGS) entry which is preliminary data.</text>
</comment>
<dbReference type="Proteomes" id="UP000566995">
    <property type="component" value="Unassembled WGS sequence"/>
</dbReference>
<organism evidence="1 2">
    <name type="scientific">Pseudomonas nitroreducens</name>
    <dbReference type="NCBI Taxonomy" id="46680"/>
    <lineage>
        <taxon>Bacteria</taxon>
        <taxon>Pseudomonadati</taxon>
        <taxon>Pseudomonadota</taxon>
        <taxon>Gammaproteobacteria</taxon>
        <taxon>Pseudomonadales</taxon>
        <taxon>Pseudomonadaceae</taxon>
        <taxon>Pseudomonas</taxon>
    </lineage>
</organism>
<accession>A0A7W7P368</accession>
<gene>
    <name evidence="1" type="ORF">HNP46_005555</name>
</gene>
<name>A0A7W7P368_PSENT</name>
<dbReference type="InterPro" id="IPR036366">
    <property type="entry name" value="PGBDSf"/>
</dbReference>
<evidence type="ECO:0000313" key="1">
    <source>
        <dbReference type="EMBL" id="MBB4866648.1"/>
    </source>
</evidence>
<dbReference type="InterPro" id="IPR023346">
    <property type="entry name" value="Lysozyme-like_dom_sf"/>
</dbReference>
<dbReference type="Gene3D" id="1.10.101.10">
    <property type="entry name" value="PGBD-like superfamily/PGBD"/>
    <property type="match status" value="1"/>
</dbReference>
<dbReference type="CDD" id="cd02619">
    <property type="entry name" value="Peptidase_C1"/>
    <property type="match status" value="1"/>
</dbReference>